<dbReference type="AlphaFoldDB" id="A0A0V1H6H8"/>
<comment type="caution">
    <text evidence="1">The sequence shown here is derived from an EMBL/GenBank/DDBJ whole genome shotgun (WGS) entry which is preliminary data.</text>
</comment>
<reference evidence="1 2" key="1">
    <citation type="submission" date="2015-01" db="EMBL/GenBank/DDBJ databases">
        <title>Evolution of Trichinella species and genotypes.</title>
        <authorList>
            <person name="Korhonen P.K."/>
            <person name="Edoardo P."/>
            <person name="Giuseppe L.R."/>
            <person name="Gasser R.B."/>
        </authorList>
    </citation>
    <scope>NUCLEOTIDE SEQUENCE [LARGE SCALE GENOMIC DNA]</scope>
    <source>
        <strain evidence="1">ISS1029</strain>
    </source>
</reference>
<gene>
    <name evidence="1" type="ORF">T11_14590</name>
</gene>
<dbReference type="Proteomes" id="UP000055024">
    <property type="component" value="Unassembled WGS sequence"/>
</dbReference>
<dbReference type="EMBL" id="JYDP01000131">
    <property type="protein sequence ID" value="KRZ05802.1"/>
    <property type="molecule type" value="Genomic_DNA"/>
</dbReference>
<name>A0A0V1H6H8_9BILA</name>
<protein>
    <submittedName>
        <fullName evidence="1">Uncharacterized protein</fullName>
    </submittedName>
</protein>
<keyword evidence="2" id="KW-1185">Reference proteome</keyword>
<accession>A0A0V1H6H8</accession>
<evidence type="ECO:0000313" key="1">
    <source>
        <dbReference type="EMBL" id="KRZ05802.1"/>
    </source>
</evidence>
<evidence type="ECO:0000313" key="2">
    <source>
        <dbReference type="Proteomes" id="UP000055024"/>
    </source>
</evidence>
<organism evidence="1 2">
    <name type="scientific">Trichinella zimbabwensis</name>
    <dbReference type="NCBI Taxonomy" id="268475"/>
    <lineage>
        <taxon>Eukaryota</taxon>
        <taxon>Metazoa</taxon>
        <taxon>Ecdysozoa</taxon>
        <taxon>Nematoda</taxon>
        <taxon>Enoplea</taxon>
        <taxon>Dorylaimia</taxon>
        <taxon>Trichinellida</taxon>
        <taxon>Trichinellidae</taxon>
        <taxon>Trichinella</taxon>
    </lineage>
</organism>
<proteinExistence type="predicted"/>
<sequence>MEPTSEHSEKSLAIVSMEQPYCTCFAVKLMEVRRR</sequence>